<comment type="subunit">
    <text evidence="1">Homodimer.</text>
</comment>
<dbReference type="SUPFAM" id="SSF54909">
    <property type="entry name" value="Dimeric alpha+beta barrel"/>
    <property type="match status" value="1"/>
</dbReference>
<dbReference type="PANTHER" id="PTHR33178">
    <property type="match status" value="1"/>
</dbReference>
<sequence>MIGRGPIFLLFFAVLLLVSFSLLYNTHFTIPTIQNHSPAPGGGAIVPAMSTIVHIVLLKFTPGTPSDGVKPLCDAFIKLKETCIHPETQKPYIISVKGGLDNSIENLTQGYTHAFVLEFASIWDRDYYVDKDPQHQIFKGLLKAGGLDSVTVVDFANGTY</sequence>
<dbReference type="AlphaFoldDB" id="S8BUY2"/>
<protein>
    <recommendedName>
        <fullName evidence="2">Stress-response A/B barrel domain-containing protein</fullName>
    </recommendedName>
</protein>
<dbReference type="PANTHER" id="PTHR33178:SF10">
    <property type="entry name" value="STRESS-RESPONSE A_B BARREL DOMAIN-CONTAINING PROTEIN"/>
    <property type="match status" value="1"/>
</dbReference>
<comment type="caution">
    <text evidence="3">The sequence shown here is derived from an EMBL/GenBank/DDBJ whole genome shotgun (WGS) entry which is preliminary data.</text>
</comment>
<gene>
    <name evidence="3" type="ORF">H072_7108</name>
</gene>
<accession>S8BUY2</accession>
<dbReference type="STRING" id="1284197.S8BUY2"/>
<dbReference type="OMA" id="RESCIHP"/>
<evidence type="ECO:0000256" key="1">
    <source>
        <dbReference type="ARBA" id="ARBA00011738"/>
    </source>
</evidence>
<dbReference type="SMART" id="SM00886">
    <property type="entry name" value="Dabb"/>
    <property type="match status" value="1"/>
</dbReference>
<dbReference type="InterPro" id="IPR044662">
    <property type="entry name" value="HS1/DABB1-like"/>
</dbReference>
<evidence type="ECO:0000313" key="3">
    <source>
        <dbReference type="EMBL" id="EPS39122.1"/>
    </source>
</evidence>
<dbReference type="InterPro" id="IPR013097">
    <property type="entry name" value="Dabb"/>
</dbReference>
<evidence type="ECO:0000313" key="4">
    <source>
        <dbReference type="Proteomes" id="UP000015100"/>
    </source>
</evidence>
<organism evidence="3 4">
    <name type="scientific">Dactylellina haptotyla (strain CBS 200.50)</name>
    <name type="common">Nematode-trapping fungus</name>
    <name type="synonym">Monacrosporium haptotylum</name>
    <dbReference type="NCBI Taxonomy" id="1284197"/>
    <lineage>
        <taxon>Eukaryota</taxon>
        <taxon>Fungi</taxon>
        <taxon>Dikarya</taxon>
        <taxon>Ascomycota</taxon>
        <taxon>Pezizomycotina</taxon>
        <taxon>Orbiliomycetes</taxon>
        <taxon>Orbiliales</taxon>
        <taxon>Orbiliaceae</taxon>
        <taxon>Dactylellina</taxon>
    </lineage>
</organism>
<keyword evidence="4" id="KW-1185">Reference proteome</keyword>
<dbReference type="Proteomes" id="UP000015100">
    <property type="component" value="Unassembled WGS sequence"/>
</dbReference>
<dbReference type="PROSITE" id="PS51502">
    <property type="entry name" value="S_R_A_B_BARREL"/>
    <property type="match status" value="1"/>
</dbReference>
<proteinExistence type="predicted"/>
<dbReference type="eggNOG" id="ENOG502S73V">
    <property type="taxonomic scope" value="Eukaryota"/>
</dbReference>
<reference evidence="4" key="2">
    <citation type="submission" date="2013-04" db="EMBL/GenBank/DDBJ databases">
        <title>Genomic mechanisms accounting for the adaptation to parasitism in nematode-trapping fungi.</title>
        <authorList>
            <person name="Ahren D.G."/>
        </authorList>
    </citation>
    <scope>NUCLEOTIDE SEQUENCE [LARGE SCALE GENOMIC DNA]</scope>
    <source>
        <strain evidence="4">CBS 200.50</strain>
    </source>
</reference>
<dbReference type="HOGENOM" id="CLU_080664_2_0_1"/>
<dbReference type="EMBL" id="AQGS01000489">
    <property type="protein sequence ID" value="EPS39122.1"/>
    <property type="molecule type" value="Genomic_DNA"/>
</dbReference>
<reference evidence="3 4" key="1">
    <citation type="journal article" date="2013" name="PLoS Genet.">
        <title>Genomic mechanisms accounting for the adaptation to parasitism in nematode-trapping fungi.</title>
        <authorList>
            <person name="Meerupati T."/>
            <person name="Andersson K.M."/>
            <person name="Friman E."/>
            <person name="Kumar D."/>
            <person name="Tunlid A."/>
            <person name="Ahren D."/>
        </authorList>
    </citation>
    <scope>NUCLEOTIDE SEQUENCE [LARGE SCALE GENOMIC DNA]</scope>
    <source>
        <strain evidence="3 4">CBS 200.50</strain>
    </source>
</reference>
<name>S8BUY2_DACHA</name>
<dbReference type="Pfam" id="PF07876">
    <property type="entry name" value="Dabb"/>
    <property type="match status" value="1"/>
</dbReference>
<dbReference type="InterPro" id="IPR011008">
    <property type="entry name" value="Dimeric_a/b-barrel"/>
</dbReference>
<dbReference type="Gene3D" id="3.30.70.100">
    <property type="match status" value="1"/>
</dbReference>
<evidence type="ECO:0000259" key="2">
    <source>
        <dbReference type="PROSITE" id="PS51502"/>
    </source>
</evidence>
<dbReference type="OrthoDB" id="1601230at2759"/>
<feature type="domain" description="Stress-response A/B barrel" evidence="2">
    <location>
        <begin position="52"/>
        <end position="155"/>
    </location>
</feature>